<dbReference type="EMBL" id="GL379849">
    <property type="protein sequence ID" value="EGT55011.1"/>
    <property type="molecule type" value="Genomic_DNA"/>
</dbReference>
<keyword evidence="3" id="KW-1185">Reference proteome</keyword>
<organism evidence="3">
    <name type="scientific">Caenorhabditis brenneri</name>
    <name type="common">Nematode worm</name>
    <dbReference type="NCBI Taxonomy" id="135651"/>
    <lineage>
        <taxon>Eukaryota</taxon>
        <taxon>Metazoa</taxon>
        <taxon>Ecdysozoa</taxon>
        <taxon>Nematoda</taxon>
        <taxon>Chromadorea</taxon>
        <taxon>Rhabditida</taxon>
        <taxon>Rhabditina</taxon>
        <taxon>Rhabditomorpha</taxon>
        <taxon>Rhabditoidea</taxon>
        <taxon>Rhabditidae</taxon>
        <taxon>Peloderinae</taxon>
        <taxon>Caenorhabditis</taxon>
    </lineage>
</organism>
<evidence type="ECO:0000313" key="2">
    <source>
        <dbReference type="EMBL" id="EGT55011.1"/>
    </source>
</evidence>
<protein>
    <submittedName>
        <fullName evidence="2">Uncharacterized protein</fullName>
    </submittedName>
</protein>
<reference evidence="3" key="1">
    <citation type="submission" date="2011-07" db="EMBL/GenBank/DDBJ databases">
        <authorList>
            <consortium name="Caenorhabditis brenneri Sequencing and Analysis Consortium"/>
            <person name="Wilson R.K."/>
        </authorList>
    </citation>
    <scope>NUCLEOTIDE SEQUENCE [LARGE SCALE GENOMIC DNA]</scope>
    <source>
        <strain evidence="3">PB2801</strain>
    </source>
</reference>
<sequence length="293" mass="33195">MKKCCCCLNLKKRLPDSIPDIVQVFNVFLSIIWVIAGLADVIISIVNGDDDWMTACMVVGAWAVILTIVLLVRKFLNNLHNTHRTLELAQSKNNLLLGLAGIMVFGFLPRIYVICDPNNSMMNFFFMFLSLPAISLIYLLFIRKSKKNFRVTYNKSDALPWIIFAGNYVLLAVSMRLSFPPSYYYFHYYGVFNQWGRHFFGYWSEGGFWVQVLLAPVCAVSMIEFGQVLMDKVVSVNGSEEMTTKKESKKHLTVFENPLIGLQVEGNDDKSAALAGFVHQSSALIDDETEPKV</sequence>
<dbReference type="HOGENOM" id="CLU_953869_0_0_1"/>
<feature type="transmembrane region" description="Helical" evidence="1">
    <location>
        <begin position="161"/>
        <end position="179"/>
    </location>
</feature>
<feature type="transmembrane region" description="Helical" evidence="1">
    <location>
        <begin position="21"/>
        <end position="46"/>
    </location>
</feature>
<dbReference type="Proteomes" id="UP000008068">
    <property type="component" value="Unassembled WGS sequence"/>
</dbReference>
<keyword evidence="1" id="KW-0472">Membrane</keyword>
<feature type="transmembrane region" description="Helical" evidence="1">
    <location>
        <begin position="93"/>
        <end position="112"/>
    </location>
</feature>
<dbReference type="eggNOG" id="ENOG502RVE6">
    <property type="taxonomic scope" value="Eukaryota"/>
</dbReference>
<dbReference type="InParanoid" id="G0N814"/>
<dbReference type="STRING" id="135651.G0N814"/>
<gene>
    <name evidence="2" type="ORF">CAEBREN_09989</name>
</gene>
<accession>G0N814</accession>
<name>G0N814_CAEBE</name>
<keyword evidence="1" id="KW-0812">Transmembrane</keyword>
<evidence type="ECO:0000256" key="1">
    <source>
        <dbReference type="SAM" id="Phobius"/>
    </source>
</evidence>
<evidence type="ECO:0000313" key="3">
    <source>
        <dbReference type="Proteomes" id="UP000008068"/>
    </source>
</evidence>
<keyword evidence="1" id="KW-1133">Transmembrane helix</keyword>
<proteinExistence type="predicted"/>
<feature type="transmembrane region" description="Helical" evidence="1">
    <location>
        <begin position="52"/>
        <end position="72"/>
    </location>
</feature>
<feature type="transmembrane region" description="Helical" evidence="1">
    <location>
        <begin position="199"/>
        <end position="223"/>
    </location>
</feature>
<dbReference type="AlphaFoldDB" id="G0N814"/>
<feature type="transmembrane region" description="Helical" evidence="1">
    <location>
        <begin position="124"/>
        <end position="141"/>
    </location>
</feature>